<evidence type="ECO:0000256" key="1">
    <source>
        <dbReference type="SAM" id="Phobius"/>
    </source>
</evidence>
<evidence type="ECO:0000313" key="3">
    <source>
        <dbReference type="Proteomes" id="UP000184222"/>
    </source>
</evidence>
<keyword evidence="1" id="KW-0812">Transmembrane</keyword>
<protein>
    <submittedName>
        <fullName evidence="2">MFS transporter</fullName>
    </submittedName>
</protein>
<feature type="transmembrane region" description="Helical" evidence="1">
    <location>
        <begin position="158"/>
        <end position="175"/>
    </location>
</feature>
<reference evidence="2 3" key="1">
    <citation type="journal article" date="2016" name="Appl. Environ. Microbiol.">
        <title>Whole genome relationships among Francisella bacteria of diverse origin define new species and provide specific regions for detection.</title>
        <authorList>
            <person name="Challacombe J.F."/>
            <person name="Petersen J.M."/>
            <person name="Gallegos-Graves V."/>
            <person name="Hodge D."/>
            <person name="Pillai S."/>
            <person name="Kuske C.R."/>
        </authorList>
    </citation>
    <scope>NUCLEOTIDE SEQUENCE [LARGE SCALE GENOMIC DNA]</scope>
    <source>
        <strain evidence="3">TX07-7310</strain>
    </source>
</reference>
<dbReference type="STRING" id="573570.F7310_05435"/>
<evidence type="ECO:0000313" key="2">
    <source>
        <dbReference type="EMBL" id="API86828.1"/>
    </source>
</evidence>
<dbReference type="OrthoDB" id="5457281at2"/>
<keyword evidence="3" id="KW-1185">Reference proteome</keyword>
<organism evidence="2 3">
    <name type="scientific">Francisella uliginis</name>
    <dbReference type="NCBI Taxonomy" id="573570"/>
    <lineage>
        <taxon>Bacteria</taxon>
        <taxon>Pseudomonadati</taxon>
        <taxon>Pseudomonadota</taxon>
        <taxon>Gammaproteobacteria</taxon>
        <taxon>Thiotrichales</taxon>
        <taxon>Francisellaceae</taxon>
        <taxon>Francisella</taxon>
    </lineage>
</organism>
<keyword evidence="1" id="KW-0472">Membrane</keyword>
<proteinExistence type="predicted"/>
<feature type="transmembrane region" description="Helical" evidence="1">
    <location>
        <begin position="6"/>
        <end position="21"/>
    </location>
</feature>
<dbReference type="AlphaFoldDB" id="A0A1L4BSM5"/>
<feature type="transmembrane region" description="Helical" evidence="1">
    <location>
        <begin position="240"/>
        <end position="258"/>
    </location>
</feature>
<accession>A0A1L4BSM5</accession>
<feature type="transmembrane region" description="Helical" evidence="1">
    <location>
        <begin position="116"/>
        <end position="137"/>
    </location>
</feature>
<dbReference type="RefSeq" id="WP_072712350.1">
    <property type="nucleotide sequence ID" value="NZ_CP016796.1"/>
</dbReference>
<feature type="transmembrane region" description="Helical" evidence="1">
    <location>
        <begin position="181"/>
        <end position="205"/>
    </location>
</feature>
<sequence>MILIIIKLAISIIMVLGLIYISEKNPRLGGLCSGLPLSVGIFTYFYAKENGLHFLMISMPYAMAGFANALIYTIGFYLGSKLFTEQRYLNTISAVVLGAIVYFISGYFITLLHLNLLSGFIIFIISMIVCIFFFKGVAETKTIKEKIKLKPTSKIKITLFRIILVSSLVLLITGVSKSVGYAWAGIFSSFPVMLMSVATVLIFTYKDELFPRVLKHFSYGISILVIYDLLIFWLYPIIGINLGTVVAYIICFIYLVFLNKLNR</sequence>
<gene>
    <name evidence="2" type="ORF">F7310_05435</name>
</gene>
<feature type="transmembrane region" description="Helical" evidence="1">
    <location>
        <begin position="28"/>
        <end position="47"/>
    </location>
</feature>
<name>A0A1L4BSM5_9GAMM</name>
<dbReference type="KEGG" id="frx:F7310_05435"/>
<feature type="transmembrane region" description="Helical" evidence="1">
    <location>
        <begin position="217"/>
        <end position="234"/>
    </location>
</feature>
<feature type="transmembrane region" description="Helical" evidence="1">
    <location>
        <begin position="59"/>
        <end position="79"/>
    </location>
</feature>
<keyword evidence="1" id="KW-1133">Transmembrane helix</keyword>
<dbReference type="EMBL" id="CP016796">
    <property type="protein sequence ID" value="API86828.1"/>
    <property type="molecule type" value="Genomic_DNA"/>
</dbReference>
<feature type="transmembrane region" description="Helical" evidence="1">
    <location>
        <begin position="91"/>
        <end position="110"/>
    </location>
</feature>
<dbReference type="Proteomes" id="UP000184222">
    <property type="component" value="Chromosome"/>
</dbReference>